<proteinExistence type="predicted"/>
<name>A0ABQ5JAX2_9ASTR</name>
<evidence type="ECO:0000259" key="3">
    <source>
        <dbReference type="Pfam" id="PF14244"/>
    </source>
</evidence>
<dbReference type="CDD" id="cd09272">
    <property type="entry name" value="RNase_HI_RT_Ty1"/>
    <property type="match status" value="1"/>
</dbReference>
<dbReference type="Pfam" id="PF25597">
    <property type="entry name" value="SH3_retrovirus"/>
    <property type="match status" value="1"/>
</dbReference>
<feature type="region of interest" description="Disordered" evidence="1">
    <location>
        <begin position="396"/>
        <end position="432"/>
    </location>
</feature>
<organism evidence="5 6">
    <name type="scientific">Tanacetum coccineum</name>
    <dbReference type="NCBI Taxonomy" id="301880"/>
    <lineage>
        <taxon>Eukaryota</taxon>
        <taxon>Viridiplantae</taxon>
        <taxon>Streptophyta</taxon>
        <taxon>Embryophyta</taxon>
        <taxon>Tracheophyta</taxon>
        <taxon>Spermatophyta</taxon>
        <taxon>Magnoliopsida</taxon>
        <taxon>eudicotyledons</taxon>
        <taxon>Gunneridae</taxon>
        <taxon>Pentapetalae</taxon>
        <taxon>asterids</taxon>
        <taxon>campanulids</taxon>
        <taxon>Asterales</taxon>
        <taxon>Asteraceae</taxon>
        <taxon>Asteroideae</taxon>
        <taxon>Anthemideae</taxon>
        <taxon>Anthemidinae</taxon>
        <taxon>Tanacetum</taxon>
    </lineage>
</organism>
<dbReference type="InterPro" id="IPR029472">
    <property type="entry name" value="Copia-like_N"/>
</dbReference>
<dbReference type="InterPro" id="IPR013103">
    <property type="entry name" value="RVT_2"/>
</dbReference>
<dbReference type="Pfam" id="PF14244">
    <property type="entry name" value="Retrotran_gag_3"/>
    <property type="match status" value="1"/>
</dbReference>
<gene>
    <name evidence="5" type="ORF">Tco_1125058</name>
</gene>
<feature type="region of interest" description="Disordered" evidence="1">
    <location>
        <begin position="1"/>
        <end position="26"/>
    </location>
</feature>
<dbReference type="PANTHER" id="PTHR11439:SF508">
    <property type="entry name" value="RNA-DIRECTED DNA POLYMERASE"/>
    <property type="match status" value="1"/>
</dbReference>
<evidence type="ECO:0000256" key="1">
    <source>
        <dbReference type="SAM" id="MobiDB-lite"/>
    </source>
</evidence>
<dbReference type="EMBL" id="BQNB010021649">
    <property type="protein sequence ID" value="GJU08628.1"/>
    <property type="molecule type" value="Genomic_DNA"/>
</dbReference>
<reference evidence="5" key="1">
    <citation type="journal article" date="2022" name="Int. J. Mol. Sci.">
        <title>Draft Genome of Tanacetum Coccineum: Genomic Comparison of Closely Related Tanacetum-Family Plants.</title>
        <authorList>
            <person name="Yamashiro T."/>
            <person name="Shiraishi A."/>
            <person name="Nakayama K."/>
            <person name="Satake H."/>
        </authorList>
    </citation>
    <scope>NUCLEOTIDE SEQUENCE</scope>
</reference>
<feature type="compositionally biased region" description="Polar residues" evidence="1">
    <location>
        <begin position="7"/>
        <end position="20"/>
    </location>
</feature>
<evidence type="ECO:0000313" key="6">
    <source>
        <dbReference type="Proteomes" id="UP001151760"/>
    </source>
</evidence>
<dbReference type="Proteomes" id="UP001151760">
    <property type="component" value="Unassembled WGS sequence"/>
</dbReference>
<feature type="domain" description="Reverse transcriptase Ty1/copia-type" evidence="2">
    <location>
        <begin position="453"/>
        <end position="517"/>
    </location>
</feature>
<keyword evidence="6" id="KW-1185">Reference proteome</keyword>
<comment type="caution">
    <text evidence="5">The sequence shown here is derived from an EMBL/GenBank/DDBJ whole genome shotgun (WGS) entry which is preliminary data.</text>
</comment>
<protein>
    <submittedName>
        <fullName evidence="5">VIER F-box protein 2</fullName>
    </submittedName>
</protein>
<feature type="domain" description="Retroviral polymerase SH3-like" evidence="4">
    <location>
        <begin position="339"/>
        <end position="377"/>
    </location>
</feature>
<dbReference type="SUPFAM" id="SSF56672">
    <property type="entry name" value="DNA/RNA polymerases"/>
    <property type="match status" value="1"/>
</dbReference>
<reference evidence="5" key="2">
    <citation type="submission" date="2022-01" db="EMBL/GenBank/DDBJ databases">
        <authorList>
            <person name="Yamashiro T."/>
            <person name="Shiraishi A."/>
            <person name="Satake H."/>
            <person name="Nakayama K."/>
        </authorList>
    </citation>
    <scope>NUCLEOTIDE SEQUENCE</scope>
</reference>
<dbReference type="InterPro" id="IPR043502">
    <property type="entry name" value="DNA/RNA_pol_sf"/>
</dbReference>
<feature type="region of interest" description="Disordered" evidence="1">
    <location>
        <begin position="252"/>
        <end position="272"/>
    </location>
</feature>
<feature type="domain" description="Retrotransposon Copia-like N-terminal" evidence="3">
    <location>
        <begin position="46"/>
        <end position="91"/>
    </location>
</feature>
<evidence type="ECO:0000259" key="2">
    <source>
        <dbReference type="Pfam" id="PF07727"/>
    </source>
</evidence>
<sequence>MFVHNLVHNTPHNSVHNTPHNSDDEEPDNVVTLISKLDLSHPLHLHPNDSTTLTTVSIKLKSTENYNVWSCVMLLDLEGRNKTGFIDNTCKRSYTDEVLGRQWDRDNVVFDALIKLPRDPLRDAKGAYALISSEESYRAVVTSSGAGPSQRPNNFSRPNIMGIEGLLVVLFWIIVSHPNRTEALITKVARDSKFIVGFDESKCFLMSQNLMDMKLMGIGKQFNGLYYFDNIEGNMLRHSSLSNSSKLNWHNRLGHPSDQAKQTREPFPLSEHKSTGLGELVHLDLWGPYRNEIVERKDMHLLNVARSVLFPSSVLKGKSPYELVFNKKPSLKHLRVFGCLSFATILNNHDKFSSRAEKCVLTGYSSFKKGYKFQDLDHVNFFDEIVHEGIDTSYDDTDLNAHDQSDGSNGSASKDEMAATSDPNTALSEDDVPNSLNIKHVKNVDNQLLRSPNDKRVCKLKKSLYGLKQAPRQWNAKLTQNLIESGFKQSKSDYSLFTKSENGNFLALLVYVDDIIFGLLACKPSATPLEQNLAITNEPTNVDKVLDNITEYQKIIGKLIYLTHTRPDISVHIVKQSKASLEAFVDADWAKCLATRKSIKGFCVKLNGSLVSWRSKKQNTLAKSSNEAEYIAMDLVTSEVTWILKVLRDLEWDQVLPVNLFCDSQDAIKIAANPVFHERTKHLEIDLHFVREFFLSSFIKTQKISTAVQPTDIFTKGLDKSQLENLILKLGMIDVFQLNLKFGGLRKELDSWRAEAGQMDCRIRGLCNYGVLGESSKRRTFWSLNEDILKITILKTNTPYPFKKKTAYSVPALDQRPQMDKGQYAVSRDTQYAYSNISNVNILEDIKRMPTAQEIPILRRKRAERSSKRYHFLREDNVTMTKVIKGEFEKIKDVKVEDVSLTCDTPLEVFNNEVIRLSGMDDDLFTYEVEVANIPCNSNIDDDSEHEANNDMGYDPSDCAFSEWLGSKIFNYKTMDHYTMKALWIYWIRGDDEVKLTDEESSDDMDKVAEVFRVDTNLFDFETPVCKAFEEFNYLLKIDPDLLTNDIEGFKTYEDYKNDWIYEWNKDVPWVDEKPWTNTGVWTKPTLVKHTCKPFNYKTGCSEWPTCSWKDDGYCNGGNLLGTYIIGNQLHYQDYEWYEALENSKLKDEALRNKAIMEK</sequence>
<dbReference type="InterPro" id="IPR057670">
    <property type="entry name" value="SH3_retrovirus"/>
</dbReference>
<dbReference type="PANTHER" id="PTHR11439">
    <property type="entry name" value="GAG-POL-RELATED RETROTRANSPOSON"/>
    <property type="match status" value="1"/>
</dbReference>
<accession>A0ABQ5JAX2</accession>
<dbReference type="Pfam" id="PF07727">
    <property type="entry name" value="RVT_2"/>
    <property type="match status" value="1"/>
</dbReference>
<evidence type="ECO:0000259" key="4">
    <source>
        <dbReference type="Pfam" id="PF25597"/>
    </source>
</evidence>
<evidence type="ECO:0000313" key="5">
    <source>
        <dbReference type="EMBL" id="GJU08628.1"/>
    </source>
</evidence>